<evidence type="ECO:0000313" key="5">
    <source>
        <dbReference type="Proteomes" id="UP000235897"/>
    </source>
</evidence>
<evidence type="ECO:0000313" key="4">
    <source>
        <dbReference type="EMBL" id="PNG03281.1"/>
    </source>
</evidence>
<dbReference type="Proteomes" id="UP000235897">
    <property type="component" value="Unassembled WGS sequence"/>
</dbReference>
<evidence type="ECO:0000256" key="2">
    <source>
        <dbReference type="ARBA" id="ARBA00023002"/>
    </source>
</evidence>
<organism evidence="4 5">
    <name type="scientific">Stutzerimonas stutzeri</name>
    <name type="common">Pseudomonas stutzeri</name>
    <dbReference type="NCBI Taxonomy" id="316"/>
    <lineage>
        <taxon>Bacteria</taxon>
        <taxon>Pseudomonadati</taxon>
        <taxon>Pseudomonadota</taxon>
        <taxon>Gammaproteobacteria</taxon>
        <taxon>Pseudomonadales</taxon>
        <taxon>Pseudomonadaceae</taxon>
        <taxon>Stutzerimonas</taxon>
    </lineage>
</organism>
<dbReference type="SMART" id="SM00903">
    <property type="entry name" value="Flavin_Reduct"/>
    <property type="match status" value="1"/>
</dbReference>
<dbReference type="InterPro" id="IPR050268">
    <property type="entry name" value="NADH-dep_flavin_reductase"/>
</dbReference>
<dbReference type="InterPro" id="IPR029058">
    <property type="entry name" value="AB_hydrolase_fold"/>
</dbReference>
<comment type="caution">
    <text evidence="4">The sequence shown here is derived from an EMBL/GenBank/DDBJ whole genome shotgun (WGS) entry which is preliminary data.</text>
</comment>
<feature type="domain" description="Flavin reductase like" evidence="3">
    <location>
        <begin position="278"/>
        <end position="422"/>
    </location>
</feature>
<accession>A0A2N8SLE7</accession>
<dbReference type="GO" id="GO:0042602">
    <property type="term" value="F:riboflavin reductase (NADPH) activity"/>
    <property type="evidence" value="ECO:0007669"/>
    <property type="project" value="TreeGrafter"/>
</dbReference>
<comment type="similarity">
    <text evidence="1">Belongs to the non-flavoprotein flavin reductase family.</text>
</comment>
<dbReference type="GO" id="GO:0004497">
    <property type="term" value="F:monooxygenase activity"/>
    <property type="evidence" value="ECO:0007669"/>
    <property type="project" value="UniProtKB-KW"/>
</dbReference>
<evidence type="ECO:0000256" key="1">
    <source>
        <dbReference type="ARBA" id="ARBA00008898"/>
    </source>
</evidence>
<keyword evidence="2" id="KW-0560">Oxidoreductase</keyword>
<dbReference type="SUPFAM" id="SSF50475">
    <property type="entry name" value="FMN-binding split barrel"/>
    <property type="match status" value="1"/>
</dbReference>
<protein>
    <submittedName>
        <fullName evidence="4">Flavin-dependent monooxygenase reductase subunit</fullName>
    </submittedName>
</protein>
<dbReference type="PANTHER" id="PTHR30466">
    <property type="entry name" value="FLAVIN REDUCTASE"/>
    <property type="match status" value="1"/>
</dbReference>
<dbReference type="Gene3D" id="3.40.50.1820">
    <property type="entry name" value="alpha/beta hydrolase"/>
    <property type="match status" value="1"/>
</dbReference>
<dbReference type="RefSeq" id="WP_102832435.1">
    <property type="nucleotide sequence ID" value="NZ_JAMOIC010000008.1"/>
</dbReference>
<dbReference type="Pfam" id="PF01613">
    <property type="entry name" value="Flavin_Reduct"/>
    <property type="match status" value="1"/>
</dbReference>
<dbReference type="AlphaFoldDB" id="A0A2N8SLE7"/>
<dbReference type="SUPFAM" id="SSF53474">
    <property type="entry name" value="alpha/beta-Hydrolases"/>
    <property type="match status" value="1"/>
</dbReference>
<dbReference type="EMBL" id="POUW01000010">
    <property type="protein sequence ID" value="PNG03281.1"/>
    <property type="molecule type" value="Genomic_DNA"/>
</dbReference>
<dbReference type="InterPro" id="IPR002563">
    <property type="entry name" value="Flavin_Rdtase-like_dom"/>
</dbReference>
<evidence type="ECO:0000259" key="3">
    <source>
        <dbReference type="SMART" id="SM00903"/>
    </source>
</evidence>
<keyword evidence="4" id="KW-0503">Monooxygenase</keyword>
<dbReference type="InterPro" id="IPR012349">
    <property type="entry name" value="Split_barrel_FMN-bd"/>
</dbReference>
<proteinExistence type="inferred from homology"/>
<sequence>MEFKFLVGYDGISLAAQVGGDPTHQTVLLLHDAGQTRHEWAHLARRLILAGFHVVSLDLRGHGASQWHCDYSLSVLAADIRVVMDALPGTPAVVGSLLGGLAALAAISEARREGLEIASALVIADPHAGQECERRILETCLAGGSDDFDAAIRSIASQAASIGLSTLHKYLRQQADGRWYWHSDPRVWLYPHAAAAEPAWSELRLPLLLIEGPIASPALERIGRQAPAARRLRLESGRGALFFADDLDALDRNILAFIADELSAGTPAANALTLRRALGAFATGVTVITTTDASGRPVGLTANSFTSVSMDPPLVLFCLDKRSASLNAFERSEAFAINVLNSQQQDISRRFASRAEDRFAATPWETWELKVPIIQNAAASIECEKHSVVDAGDHLIFLGRIHHTWLDPQRAPLLYFQGGYQQVLLTRANA</sequence>
<name>A0A2N8SLE7_STUST</name>
<gene>
    <name evidence="4" type="ORF">CXL00_21100</name>
</gene>
<dbReference type="Gene3D" id="2.30.110.10">
    <property type="entry name" value="Electron Transport, Fmn-binding Protein, Chain A"/>
    <property type="match status" value="1"/>
</dbReference>
<dbReference type="OrthoDB" id="9792858at2"/>
<dbReference type="GO" id="GO:0010181">
    <property type="term" value="F:FMN binding"/>
    <property type="evidence" value="ECO:0007669"/>
    <property type="project" value="InterPro"/>
</dbReference>
<dbReference type="PANTHER" id="PTHR30466:SF11">
    <property type="entry name" value="FLAVIN-DEPENDENT MONOOXYGENASE, REDUCTASE SUBUNIT HSAB"/>
    <property type="match status" value="1"/>
</dbReference>
<dbReference type="InterPro" id="IPR000073">
    <property type="entry name" value="AB_hydrolase_1"/>
</dbReference>
<dbReference type="Pfam" id="PF00561">
    <property type="entry name" value="Abhydrolase_1"/>
    <property type="match status" value="1"/>
</dbReference>
<reference evidence="4 5" key="1">
    <citation type="submission" date="2018-01" db="EMBL/GenBank/DDBJ databases">
        <title>Denitrification phenotypes of diverse strains of Pseudomonas stutzeri.</title>
        <authorList>
            <person name="Milligan D.A."/>
            <person name="Bergaust L."/>
            <person name="Bakken L.R."/>
            <person name="Frostegard A."/>
        </authorList>
    </citation>
    <scope>NUCLEOTIDE SEQUENCE [LARGE SCALE GENOMIC DNA]</scope>
    <source>
        <strain evidence="4 5">28a3</strain>
    </source>
</reference>